<evidence type="ECO:0000313" key="8">
    <source>
        <dbReference type="EMBL" id="PLN78798.1"/>
    </source>
</evidence>
<feature type="region of interest" description="Disordered" evidence="6">
    <location>
        <begin position="281"/>
        <end position="311"/>
    </location>
</feature>
<keyword evidence="5 7" id="KW-0472">Membrane</keyword>
<organism evidence="8 9">
    <name type="scientific">Aspergillus taichungensis</name>
    <dbReference type="NCBI Taxonomy" id="482145"/>
    <lineage>
        <taxon>Eukaryota</taxon>
        <taxon>Fungi</taxon>
        <taxon>Dikarya</taxon>
        <taxon>Ascomycota</taxon>
        <taxon>Pezizomycotina</taxon>
        <taxon>Eurotiomycetes</taxon>
        <taxon>Eurotiomycetidae</taxon>
        <taxon>Eurotiales</taxon>
        <taxon>Aspergillaceae</taxon>
        <taxon>Aspergillus</taxon>
        <taxon>Aspergillus subgen. Circumdati</taxon>
    </lineage>
</organism>
<feature type="compositionally biased region" description="Low complexity" evidence="6">
    <location>
        <begin position="297"/>
        <end position="308"/>
    </location>
</feature>
<gene>
    <name evidence="8" type="ORF">BDW42DRAFT_138296</name>
</gene>
<evidence type="ECO:0000256" key="7">
    <source>
        <dbReference type="SAM" id="Phobius"/>
    </source>
</evidence>
<evidence type="ECO:0000313" key="9">
    <source>
        <dbReference type="Proteomes" id="UP000235023"/>
    </source>
</evidence>
<evidence type="ECO:0000256" key="6">
    <source>
        <dbReference type="SAM" id="MobiDB-lite"/>
    </source>
</evidence>
<name>A0A2J5HNN4_9EURO</name>
<dbReference type="InterPro" id="IPR002794">
    <property type="entry name" value="DUF92_TMEM19"/>
</dbReference>
<dbReference type="Pfam" id="PF01940">
    <property type="entry name" value="DUF92"/>
    <property type="match status" value="1"/>
</dbReference>
<feature type="transmembrane region" description="Helical" evidence="7">
    <location>
        <begin position="182"/>
        <end position="203"/>
    </location>
</feature>
<evidence type="ECO:0000256" key="4">
    <source>
        <dbReference type="ARBA" id="ARBA00022989"/>
    </source>
</evidence>
<feature type="transmembrane region" description="Helical" evidence="7">
    <location>
        <begin position="215"/>
        <end position="237"/>
    </location>
</feature>
<feature type="transmembrane region" description="Helical" evidence="7">
    <location>
        <begin position="325"/>
        <end position="346"/>
    </location>
</feature>
<dbReference type="GO" id="GO:0016020">
    <property type="term" value="C:membrane"/>
    <property type="evidence" value="ECO:0007669"/>
    <property type="project" value="UniProtKB-SubCell"/>
</dbReference>
<keyword evidence="4 7" id="KW-1133">Transmembrane helix</keyword>
<dbReference type="PANTHER" id="PTHR13353">
    <property type="entry name" value="TRANSMEMBRANE PROTEIN 19"/>
    <property type="match status" value="1"/>
</dbReference>
<feature type="compositionally biased region" description="Polar residues" evidence="6">
    <location>
        <begin position="283"/>
        <end position="296"/>
    </location>
</feature>
<reference evidence="9" key="1">
    <citation type="submission" date="2017-12" db="EMBL/GenBank/DDBJ databases">
        <authorList>
            <consortium name="DOE Joint Genome Institute"/>
            <person name="Mondo S.J."/>
            <person name="Kjaerbolling I."/>
            <person name="Vesth T.C."/>
            <person name="Frisvad J.C."/>
            <person name="Nybo J.L."/>
            <person name="Theobald S."/>
            <person name="Kuo A."/>
            <person name="Bowyer P."/>
            <person name="Matsuda Y."/>
            <person name="Lyhne E.K."/>
            <person name="Kogle M.E."/>
            <person name="Clum A."/>
            <person name="Lipzen A."/>
            <person name="Salamov A."/>
            <person name="Ngan C.Y."/>
            <person name="Daum C."/>
            <person name="Chiniquy J."/>
            <person name="Barry K."/>
            <person name="LaButti K."/>
            <person name="Haridas S."/>
            <person name="Simmons B.A."/>
            <person name="Magnuson J.K."/>
            <person name="Mortensen U.H."/>
            <person name="Larsen T.O."/>
            <person name="Grigoriev I.V."/>
            <person name="Baker S.E."/>
            <person name="Andersen M.R."/>
            <person name="Nordberg H.P."/>
            <person name="Cantor M.N."/>
            <person name="Hua S.X."/>
        </authorList>
    </citation>
    <scope>NUCLEOTIDE SEQUENCE [LARGE SCALE GENOMIC DNA]</scope>
    <source>
        <strain evidence="9">IBT 19404</strain>
    </source>
</reference>
<dbReference type="Proteomes" id="UP000235023">
    <property type="component" value="Unassembled WGS sequence"/>
</dbReference>
<sequence length="355" mass="36167">MKPAIAVPAIVGLVYRAWSRQSLTTLGLVAAAITAVAHAIHPWSAPFALLVVFYLGGTKVTKIKHDVKARLTLSASGSHGGEGARTHIQVLANSIVATGLILLHRWALAASGQPRRGFFAEGSRTPEDLLVVGIVANYAAVAADTFSSELGILSKSNPRLITSPTLRVVPPGTNGGVTGTGLLAGVLGASIVAVASALLLPGGSDSYNLVERGQWVLAMTAWGGLGSVLDSLLGGMLQASVVDKRTGKIVEGTGGEKVLVHPHSTPSGQASGSGLTAAASSSRVSKTASGKTSSKNPAPDSSAPDSSALESRRVESGVDLLDNNAVNVLMALTMSVGAMGIAAWAWDVSILRIHV</sequence>
<dbReference type="EMBL" id="KZ559570">
    <property type="protein sequence ID" value="PLN78798.1"/>
    <property type="molecule type" value="Genomic_DNA"/>
</dbReference>
<keyword evidence="9" id="KW-1185">Reference proteome</keyword>
<feature type="transmembrane region" description="Helical" evidence="7">
    <location>
        <begin position="29"/>
        <end position="55"/>
    </location>
</feature>
<accession>A0A2J5HNN4</accession>
<dbReference type="AlphaFoldDB" id="A0A2J5HNN4"/>
<evidence type="ECO:0000256" key="2">
    <source>
        <dbReference type="ARBA" id="ARBA00009012"/>
    </source>
</evidence>
<comment type="similarity">
    <text evidence="2">Belongs to the TMEM19 family.</text>
</comment>
<protein>
    <submittedName>
        <fullName evidence="8">Integral membrane protein DUF92-domain-containing protein</fullName>
    </submittedName>
</protein>
<dbReference type="PANTHER" id="PTHR13353:SF5">
    <property type="entry name" value="TRANSMEMBRANE PROTEIN 19"/>
    <property type="match status" value="1"/>
</dbReference>
<comment type="subcellular location">
    <subcellularLocation>
        <location evidence="1">Membrane</location>
        <topology evidence="1">Multi-pass membrane protein</topology>
    </subcellularLocation>
</comment>
<keyword evidence="3 7" id="KW-0812">Transmembrane</keyword>
<evidence type="ECO:0000256" key="5">
    <source>
        <dbReference type="ARBA" id="ARBA00023136"/>
    </source>
</evidence>
<dbReference type="OrthoDB" id="30881at2759"/>
<proteinExistence type="inferred from homology"/>
<evidence type="ECO:0000256" key="1">
    <source>
        <dbReference type="ARBA" id="ARBA00004141"/>
    </source>
</evidence>
<evidence type="ECO:0000256" key="3">
    <source>
        <dbReference type="ARBA" id="ARBA00022692"/>
    </source>
</evidence>